<sequence length="181" mass="20495">MALFYTGKGDKGKSKVGKKQMDKGSFEAELLGMLDELNSLLGLIKSQKELPKDLRKHLGGVQEKIFIIQAHIAALIFKGKESARITKGHIKELEAIIEALEKEIEPAKKFVISGEHEVSAWLDYARAVTRKVEREVVRFKKKKEVSPETVAFLNRLSSFLFALARSEMKKSGKKEKHPKYK</sequence>
<dbReference type="PANTHER" id="PTHR12213:SF0">
    <property type="entry name" value="CORRINOID ADENOSYLTRANSFERASE MMAB"/>
    <property type="match status" value="1"/>
</dbReference>
<dbReference type="GO" id="GO:0008817">
    <property type="term" value="F:corrinoid adenosyltransferase activity"/>
    <property type="evidence" value="ECO:0007669"/>
    <property type="project" value="UniProtKB-UniRule"/>
</dbReference>
<feature type="domain" description="Cobalamin adenosyltransferase-like" evidence="6">
    <location>
        <begin position="5"/>
        <end position="166"/>
    </location>
</feature>
<dbReference type="EMBL" id="PFCO01000004">
    <property type="protein sequence ID" value="PIR69671.1"/>
    <property type="molecule type" value="Genomic_DNA"/>
</dbReference>
<dbReference type="PANTHER" id="PTHR12213">
    <property type="entry name" value="CORRINOID ADENOSYLTRANSFERASE"/>
    <property type="match status" value="1"/>
</dbReference>
<dbReference type="GO" id="GO:0005524">
    <property type="term" value="F:ATP binding"/>
    <property type="evidence" value="ECO:0007669"/>
    <property type="project" value="UniProtKB-UniRule"/>
</dbReference>
<evidence type="ECO:0000256" key="2">
    <source>
        <dbReference type="ARBA" id="ARBA00022741"/>
    </source>
</evidence>
<dbReference type="InterPro" id="IPR036451">
    <property type="entry name" value="CblAdoTrfase-like_sf"/>
</dbReference>
<evidence type="ECO:0000313" key="7">
    <source>
        <dbReference type="EMBL" id="PIR69671.1"/>
    </source>
</evidence>
<keyword evidence="1 4" id="KW-0808">Transferase</keyword>
<evidence type="ECO:0000256" key="5">
    <source>
        <dbReference type="SAM" id="Coils"/>
    </source>
</evidence>
<evidence type="ECO:0000256" key="1">
    <source>
        <dbReference type="ARBA" id="ARBA00022679"/>
    </source>
</evidence>
<gene>
    <name evidence="7" type="ORF">COU47_02075</name>
</gene>
<evidence type="ECO:0000256" key="4">
    <source>
        <dbReference type="RuleBase" id="RU366026"/>
    </source>
</evidence>
<dbReference type="InterPro" id="IPR016030">
    <property type="entry name" value="CblAdoTrfase-like"/>
</dbReference>
<keyword evidence="5" id="KW-0175">Coiled coil</keyword>
<dbReference type="Proteomes" id="UP000231503">
    <property type="component" value="Unassembled WGS sequence"/>
</dbReference>
<organism evidence="7 8">
    <name type="scientific">Candidatus Niyogibacteria bacterium CG10_big_fil_rev_8_21_14_0_10_46_36</name>
    <dbReference type="NCBI Taxonomy" id="1974726"/>
    <lineage>
        <taxon>Bacteria</taxon>
        <taxon>Candidatus Niyogiibacteriota</taxon>
    </lineage>
</organism>
<name>A0A2H0TDQ2_9BACT</name>
<evidence type="ECO:0000256" key="3">
    <source>
        <dbReference type="ARBA" id="ARBA00022840"/>
    </source>
</evidence>
<dbReference type="AlphaFoldDB" id="A0A2H0TDQ2"/>
<dbReference type="UniPathway" id="UPA00148">
    <property type="reaction ID" value="UER00233"/>
</dbReference>
<dbReference type="Gene3D" id="1.20.1200.10">
    <property type="entry name" value="Cobalamin adenosyltransferase-like"/>
    <property type="match status" value="1"/>
</dbReference>
<dbReference type="SUPFAM" id="SSF89028">
    <property type="entry name" value="Cobalamin adenosyltransferase-like"/>
    <property type="match status" value="1"/>
</dbReference>
<comment type="pathway">
    <text evidence="4">Cofactor biosynthesis; adenosylcobalamin biosynthesis; adenosylcobalamin from cob(II)yrinate a,c-diamide: step 2/7.</text>
</comment>
<keyword evidence="3 4" id="KW-0067">ATP-binding</keyword>
<comment type="similarity">
    <text evidence="4">Belongs to the Cob(I)alamin adenosyltransferase family.</text>
</comment>
<reference evidence="8" key="1">
    <citation type="submission" date="2017-09" db="EMBL/GenBank/DDBJ databases">
        <title>Depth-based differentiation of microbial function through sediment-hosted aquifers and enrichment of novel symbionts in the deep terrestrial subsurface.</title>
        <authorList>
            <person name="Probst A.J."/>
            <person name="Ladd B."/>
            <person name="Jarett J.K."/>
            <person name="Geller-Mcgrath D.E."/>
            <person name="Sieber C.M.K."/>
            <person name="Emerson J.B."/>
            <person name="Anantharaman K."/>
            <person name="Thomas B.C."/>
            <person name="Malmstrom R."/>
            <person name="Stieglmeier M."/>
            <person name="Klingl A."/>
            <person name="Woyke T."/>
            <person name="Ryan C.M."/>
            <person name="Banfield J.F."/>
        </authorList>
    </citation>
    <scope>NUCLEOTIDE SEQUENCE [LARGE SCALE GENOMIC DNA]</scope>
</reference>
<keyword evidence="4" id="KW-0169">Cobalamin biosynthesis</keyword>
<dbReference type="InterPro" id="IPR029499">
    <property type="entry name" value="PduO-typ"/>
</dbReference>
<dbReference type="GO" id="GO:0009236">
    <property type="term" value="P:cobalamin biosynthetic process"/>
    <property type="evidence" value="ECO:0007669"/>
    <property type="project" value="UniProtKB-UniRule"/>
</dbReference>
<feature type="coiled-coil region" evidence="5">
    <location>
        <begin position="83"/>
        <end position="110"/>
    </location>
</feature>
<comment type="caution">
    <text evidence="7">The sequence shown here is derived from an EMBL/GenBank/DDBJ whole genome shotgun (WGS) entry which is preliminary data.</text>
</comment>
<dbReference type="EC" id="2.5.1.17" evidence="4"/>
<evidence type="ECO:0000259" key="6">
    <source>
        <dbReference type="Pfam" id="PF01923"/>
    </source>
</evidence>
<accession>A0A2H0TDQ2</accession>
<keyword evidence="2 4" id="KW-0547">Nucleotide-binding</keyword>
<comment type="catalytic activity">
    <reaction evidence="4">
        <text>2 cob(II)alamin + reduced [electron-transfer flavoprotein] + 2 ATP = 2 adenosylcob(III)alamin + 2 triphosphate + oxidized [electron-transfer flavoprotein] + 3 H(+)</text>
        <dbReference type="Rhea" id="RHEA:28671"/>
        <dbReference type="Rhea" id="RHEA-COMP:10685"/>
        <dbReference type="Rhea" id="RHEA-COMP:10686"/>
        <dbReference type="ChEBI" id="CHEBI:15378"/>
        <dbReference type="ChEBI" id="CHEBI:16304"/>
        <dbReference type="ChEBI" id="CHEBI:18036"/>
        <dbReference type="ChEBI" id="CHEBI:18408"/>
        <dbReference type="ChEBI" id="CHEBI:30616"/>
        <dbReference type="ChEBI" id="CHEBI:57692"/>
        <dbReference type="ChEBI" id="CHEBI:58307"/>
        <dbReference type="EC" id="2.5.1.17"/>
    </reaction>
</comment>
<protein>
    <recommendedName>
        <fullName evidence="4">Corrinoid adenosyltransferase</fullName>
        <ecNumber evidence="4">2.5.1.17</ecNumber>
    </recommendedName>
    <alternativeName>
        <fullName evidence="4">Cob(II)alamin adenosyltransferase</fullName>
    </alternativeName>
    <alternativeName>
        <fullName evidence="4">Cob(II)yrinic acid a,c-diamide adenosyltransferase</fullName>
    </alternativeName>
    <alternativeName>
        <fullName evidence="4">Cobinamide/cobalamin adenosyltransferase</fullName>
    </alternativeName>
</protein>
<dbReference type="NCBIfam" id="TIGR00636">
    <property type="entry name" value="PduO_Nterm"/>
    <property type="match status" value="1"/>
</dbReference>
<evidence type="ECO:0000313" key="8">
    <source>
        <dbReference type="Proteomes" id="UP000231503"/>
    </source>
</evidence>
<proteinExistence type="inferred from homology"/>
<comment type="catalytic activity">
    <reaction evidence="4">
        <text>2 cob(II)yrinate a,c diamide + reduced [electron-transfer flavoprotein] + 2 ATP = 2 adenosylcob(III)yrinate a,c-diamide + 2 triphosphate + oxidized [electron-transfer flavoprotein] + 3 H(+)</text>
        <dbReference type="Rhea" id="RHEA:11528"/>
        <dbReference type="Rhea" id="RHEA-COMP:10685"/>
        <dbReference type="Rhea" id="RHEA-COMP:10686"/>
        <dbReference type="ChEBI" id="CHEBI:15378"/>
        <dbReference type="ChEBI" id="CHEBI:18036"/>
        <dbReference type="ChEBI" id="CHEBI:30616"/>
        <dbReference type="ChEBI" id="CHEBI:57692"/>
        <dbReference type="ChEBI" id="CHEBI:58307"/>
        <dbReference type="ChEBI" id="CHEBI:58503"/>
        <dbReference type="ChEBI" id="CHEBI:58537"/>
        <dbReference type="EC" id="2.5.1.17"/>
    </reaction>
</comment>
<dbReference type="Pfam" id="PF01923">
    <property type="entry name" value="Cob_adeno_trans"/>
    <property type="match status" value="1"/>
</dbReference>